<feature type="coiled-coil region" evidence="1">
    <location>
        <begin position="27"/>
        <end position="68"/>
    </location>
</feature>
<dbReference type="EMBL" id="CP013011">
    <property type="protein sequence ID" value="ALL01995.1"/>
    <property type="molecule type" value="Genomic_DNA"/>
</dbReference>
<protein>
    <submittedName>
        <fullName evidence="2">Uncharacterized protein</fullName>
    </submittedName>
</protein>
<dbReference type="RefSeq" id="WP_055410371.1">
    <property type="nucleotide sequence ID" value="NZ_CP013011.1"/>
</dbReference>
<keyword evidence="5" id="KW-1185">Reference proteome</keyword>
<gene>
    <name evidence="3" type="ORF">Pdsh_03755</name>
    <name evidence="2" type="ORF">Pyrde_1952</name>
</gene>
<keyword evidence="1" id="KW-0175">Coiled coil</keyword>
<evidence type="ECO:0000313" key="2">
    <source>
        <dbReference type="EMBL" id="ALL01995.1"/>
    </source>
</evidence>
<evidence type="ECO:0000313" key="4">
    <source>
        <dbReference type="Proteomes" id="UP000058613"/>
    </source>
</evidence>
<evidence type="ECO:0000313" key="3">
    <source>
        <dbReference type="EMBL" id="OWJ54838.1"/>
    </source>
</evidence>
<dbReference type="AlphaFoldDB" id="A0A0P0N5D2"/>
<dbReference type="EMBL" id="NCQP01000002">
    <property type="protein sequence ID" value="OWJ54838.1"/>
    <property type="molecule type" value="Genomic_DNA"/>
</dbReference>
<sequence length="68" mass="8209">MMERSAIGVLERITRLEEGVQRQGKEFLKLRKTSSNLEERFAQLEEKFVKLEERQQKLEERFARLGER</sequence>
<dbReference type="Gene3D" id="6.10.250.370">
    <property type="match status" value="1"/>
</dbReference>
<evidence type="ECO:0000256" key="1">
    <source>
        <dbReference type="SAM" id="Coils"/>
    </source>
</evidence>
<reference evidence="3 5" key="2">
    <citation type="submission" date="2017-05" db="EMBL/GenBank/DDBJ databases">
        <title>The draft genome of the hyperthermophilic archaeon 'Pyrodictium delaneyi strain Hulk', an iron and nitrate reducer, reveals the capacity for sulfate reduction.</title>
        <authorList>
            <person name="Demey L.M."/>
            <person name="Miller C."/>
            <person name="Manzella M."/>
            <person name="Reguera G."/>
            <person name="Kashefi K."/>
        </authorList>
    </citation>
    <scope>NUCLEOTIDE SEQUENCE [LARGE SCALE GENOMIC DNA]</scope>
    <source>
        <strain evidence="3 5">Hulk</strain>
    </source>
</reference>
<reference evidence="2 4" key="1">
    <citation type="submission" date="2015-10" db="EMBL/GenBank/DDBJ databases">
        <title>Complete genome sequence of hyperthermophilic archaeon Pyrodictium delaneyi Su06.</title>
        <authorList>
            <person name="Jung J.-H."/>
            <person name="Lin J."/>
            <person name="Holden J.F."/>
            <person name="Park C.-S."/>
        </authorList>
    </citation>
    <scope>NUCLEOTIDE SEQUENCE [LARGE SCALE GENOMIC DNA]</scope>
    <source>
        <strain evidence="2 4">Su06</strain>
    </source>
</reference>
<organism evidence="2 4">
    <name type="scientific">Pyrodictium delaneyi</name>
    <dbReference type="NCBI Taxonomy" id="1273541"/>
    <lineage>
        <taxon>Archaea</taxon>
        <taxon>Thermoproteota</taxon>
        <taxon>Thermoprotei</taxon>
        <taxon>Desulfurococcales</taxon>
        <taxon>Pyrodictiaceae</taxon>
        <taxon>Pyrodictium</taxon>
    </lineage>
</organism>
<proteinExistence type="predicted"/>
<dbReference type="Proteomes" id="UP000058613">
    <property type="component" value="Chromosome"/>
</dbReference>
<name>A0A0P0N5D2_9CREN</name>
<dbReference type="GeneID" id="26100292"/>
<accession>A0A0P0N5D2</accession>
<dbReference type="Proteomes" id="UP000196694">
    <property type="component" value="Unassembled WGS sequence"/>
</dbReference>
<evidence type="ECO:0000313" key="5">
    <source>
        <dbReference type="Proteomes" id="UP000196694"/>
    </source>
</evidence>
<dbReference type="KEGG" id="pdl:Pyrde_1952"/>